<protein>
    <submittedName>
        <fullName evidence="1">Uncharacterized protein</fullName>
    </submittedName>
</protein>
<evidence type="ECO:0000313" key="2">
    <source>
        <dbReference type="Proteomes" id="UP000288216"/>
    </source>
</evidence>
<dbReference type="EMBL" id="BFAA01000855">
    <property type="protein sequence ID" value="GCB74104.1"/>
    <property type="molecule type" value="Genomic_DNA"/>
</dbReference>
<keyword evidence="2" id="KW-1185">Reference proteome</keyword>
<sequence>MVILANLPTKQEQEQSQFSVKMGGVSTEEAVLQRKYIGKKTVDLRSTMAPVVHRGQEHWQAVSTGCFELCGIGGTLAVYQLVVYEEDYE</sequence>
<gene>
    <name evidence="1" type="ORF">scyTo_0003191</name>
</gene>
<organism evidence="1 2">
    <name type="scientific">Scyliorhinus torazame</name>
    <name type="common">Cloudy catshark</name>
    <name type="synonym">Catulus torazame</name>
    <dbReference type="NCBI Taxonomy" id="75743"/>
    <lineage>
        <taxon>Eukaryota</taxon>
        <taxon>Metazoa</taxon>
        <taxon>Chordata</taxon>
        <taxon>Craniata</taxon>
        <taxon>Vertebrata</taxon>
        <taxon>Chondrichthyes</taxon>
        <taxon>Elasmobranchii</taxon>
        <taxon>Galeomorphii</taxon>
        <taxon>Galeoidea</taxon>
        <taxon>Carcharhiniformes</taxon>
        <taxon>Scyliorhinidae</taxon>
        <taxon>Scyliorhinus</taxon>
    </lineage>
</organism>
<proteinExistence type="predicted"/>
<comment type="caution">
    <text evidence="1">The sequence shown here is derived from an EMBL/GenBank/DDBJ whole genome shotgun (WGS) entry which is preliminary data.</text>
</comment>
<accession>A0A401PLT3</accession>
<reference evidence="1 2" key="1">
    <citation type="journal article" date="2018" name="Nat. Ecol. Evol.">
        <title>Shark genomes provide insights into elasmobranch evolution and the origin of vertebrates.</title>
        <authorList>
            <person name="Hara Y"/>
            <person name="Yamaguchi K"/>
            <person name="Onimaru K"/>
            <person name="Kadota M"/>
            <person name="Koyanagi M"/>
            <person name="Keeley SD"/>
            <person name="Tatsumi K"/>
            <person name="Tanaka K"/>
            <person name="Motone F"/>
            <person name="Kageyama Y"/>
            <person name="Nozu R"/>
            <person name="Adachi N"/>
            <person name="Nishimura O"/>
            <person name="Nakagawa R"/>
            <person name="Tanegashima C"/>
            <person name="Kiyatake I"/>
            <person name="Matsumoto R"/>
            <person name="Murakumo K"/>
            <person name="Nishida K"/>
            <person name="Terakita A"/>
            <person name="Kuratani S"/>
            <person name="Sato K"/>
            <person name="Hyodo S Kuraku.S."/>
        </authorList>
    </citation>
    <scope>NUCLEOTIDE SEQUENCE [LARGE SCALE GENOMIC DNA]</scope>
</reference>
<evidence type="ECO:0000313" key="1">
    <source>
        <dbReference type="EMBL" id="GCB74104.1"/>
    </source>
</evidence>
<name>A0A401PLT3_SCYTO</name>
<dbReference type="Proteomes" id="UP000288216">
    <property type="component" value="Unassembled WGS sequence"/>
</dbReference>
<dbReference type="AlphaFoldDB" id="A0A401PLT3"/>